<dbReference type="SUPFAM" id="SSF52540">
    <property type="entry name" value="P-loop containing nucleoside triphosphate hydrolases"/>
    <property type="match status" value="1"/>
</dbReference>
<comment type="similarity">
    <text evidence="1">Belongs to the class-IV pyridoxal-phosphate-dependent aminotransferase family.</text>
</comment>
<evidence type="ECO:0000256" key="1">
    <source>
        <dbReference type="ARBA" id="ARBA00009320"/>
    </source>
</evidence>
<evidence type="ECO:0000313" key="3">
    <source>
        <dbReference type="EMBL" id="QGY79824.1"/>
    </source>
</evidence>
<keyword evidence="3" id="KW-0378">Hydrolase</keyword>
<dbReference type="GO" id="GO:0009082">
    <property type="term" value="P:branched-chain amino acid biosynthetic process"/>
    <property type="evidence" value="ECO:0007669"/>
    <property type="project" value="UniProtKB-KW"/>
</dbReference>
<accession>A0A6I6L5E5</accession>
<dbReference type="InterPro" id="IPR050571">
    <property type="entry name" value="Class-IV_PLP-Dep_Aminotrnsfr"/>
</dbReference>
<keyword evidence="4" id="KW-1185">Reference proteome</keyword>
<organism evidence="3 4">
    <name type="scientific">Sphingorhabdus lacus</name>
    <dbReference type="NCBI Taxonomy" id="392610"/>
    <lineage>
        <taxon>Bacteria</taxon>
        <taxon>Pseudomonadati</taxon>
        <taxon>Pseudomonadota</taxon>
        <taxon>Alphaproteobacteria</taxon>
        <taxon>Sphingomonadales</taxon>
        <taxon>Sphingomonadaceae</taxon>
        <taxon>Sphingorhabdus</taxon>
    </lineage>
</organism>
<sequence length="244" mass="27849">MSVRIAMWSGPRNISTAMMRSFSARSDCHVTDEPFYGAYLKTTGEPHAMAAEIMSDMDVDWQSVAATMRGPIPDEKTLWYQKHMSHHMEGPISVDDFPDHSHVFLVRDPDLMVASYRQKNDLRDAKQLGFERLVEYHGRVSEKMGRPAPVVDSNRLLANPERGLRALCQAIGIVWDPAMLSWQKGPHPSDGIWASHWYNAVWNSTGFGKPTAPSELTLHEQQIADECRPHYDDLTRYCINEKFF</sequence>
<name>A0A6I6L5E5_9SPHN</name>
<evidence type="ECO:0000256" key="2">
    <source>
        <dbReference type="ARBA" id="ARBA00023304"/>
    </source>
</evidence>
<dbReference type="OrthoDB" id="272985at2"/>
<dbReference type="Pfam" id="PF19798">
    <property type="entry name" value="Sulfotransfer_5"/>
    <property type="match status" value="1"/>
</dbReference>
<dbReference type="Gene3D" id="3.40.50.300">
    <property type="entry name" value="P-loop containing nucleotide triphosphate hydrolases"/>
    <property type="match status" value="1"/>
</dbReference>
<keyword evidence="2" id="KW-0028">Amino-acid biosynthesis</keyword>
<reference evidence="4" key="1">
    <citation type="submission" date="2019-01" db="EMBL/GenBank/DDBJ databases">
        <title>Sphingorhabdus lacus sp.nov., isolated from an oligotrophic freshwater lake.</title>
        <authorList>
            <person name="Park M."/>
        </authorList>
    </citation>
    <scope>NUCLEOTIDE SEQUENCE [LARGE SCALE GENOMIC DNA]</scope>
    <source>
        <strain evidence="4">IMCC1753</strain>
    </source>
</reference>
<dbReference type="PANTHER" id="PTHR42743:SF11">
    <property type="entry name" value="AMINODEOXYCHORISMATE LYASE"/>
    <property type="match status" value="1"/>
</dbReference>
<dbReference type="InterPro" id="IPR027417">
    <property type="entry name" value="P-loop_NTPase"/>
</dbReference>
<dbReference type="EMBL" id="CP035733">
    <property type="protein sequence ID" value="QGY79824.1"/>
    <property type="molecule type" value="Genomic_DNA"/>
</dbReference>
<proteinExistence type="inferred from homology"/>
<dbReference type="PANTHER" id="PTHR42743">
    <property type="entry name" value="AMINO-ACID AMINOTRANSFERASE"/>
    <property type="match status" value="1"/>
</dbReference>
<dbReference type="Proteomes" id="UP000428803">
    <property type="component" value="Chromosome"/>
</dbReference>
<protein>
    <submittedName>
        <fullName evidence="3">HAD family hydrolase</fullName>
    </submittedName>
</protein>
<dbReference type="GO" id="GO:0016787">
    <property type="term" value="F:hydrolase activity"/>
    <property type="evidence" value="ECO:0007669"/>
    <property type="project" value="UniProtKB-KW"/>
</dbReference>
<dbReference type="AlphaFoldDB" id="A0A6I6L5E5"/>
<gene>
    <name evidence="3" type="ORF">EUU25_03870</name>
</gene>
<dbReference type="KEGG" id="slaa:EUU25_03870"/>
<dbReference type="RefSeq" id="WP_158898454.1">
    <property type="nucleotide sequence ID" value="NZ_CP035733.1"/>
</dbReference>
<keyword evidence="2" id="KW-0100">Branched-chain amino acid biosynthesis</keyword>
<evidence type="ECO:0000313" key="4">
    <source>
        <dbReference type="Proteomes" id="UP000428803"/>
    </source>
</evidence>